<evidence type="ECO:0000256" key="7">
    <source>
        <dbReference type="ARBA" id="ARBA00049244"/>
    </source>
</evidence>
<protein>
    <recommendedName>
        <fullName evidence="2">DNA-directed DNA polymerase</fullName>
        <ecNumber evidence="2">2.7.7.7</ecNumber>
    </recommendedName>
</protein>
<keyword evidence="11" id="KW-1185">Reference proteome</keyword>
<evidence type="ECO:0000313" key="10">
    <source>
        <dbReference type="EMBL" id="KAJ4452897.1"/>
    </source>
</evidence>
<dbReference type="Pfam" id="PF00136">
    <property type="entry name" value="DNA_pol_B"/>
    <property type="match status" value="1"/>
</dbReference>
<feature type="domain" description="Replication origin-binding protein" evidence="9">
    <location>
        <begin position="1254"/>
        <end position="1408"/>
    </location>
</feature>
<accession>A0ABQ8U5P3</accession>
<evidence type="ECO:0000256" key="5">
    <source>
        <dbReference type="ARBA" id="ARBA00022932"/>
    </source>
</evidence>
<evidence type="ECO:0000256" key="3">
    <source>
        <dbReference type="ARBA" id="ARBA00022679"/>
    </source>
</evidence>
<keyword evidence="5" id="KW-0239">DNA-directed DNA polymerase</keyword>
<comment type="caution">
    <text evidence="10">The sequence shown here is derived from an EMBL/GenBank/DDBJ whole genome shotgun (WGS) entry which is preliminary data.</text>
</comment>
<evidence type="ECO:0000259" key="9">
    <source>
        <dbReference type="Pfam" id="PF02399"/>
    </source>
</evidence>
<evidence type="ECO:0000259" key="8">
    <source>
        <dbReference type="Pfam" id="PF00136"/>
    </source>
</evidence>
<organism evidence="10 11">
    <name type="scientific">Paratrimastix pyriformis</name>
    <dbReference type="NCBI Taxonomy" id="342808"/>
    <lineage>
        <taxon>Eukaryota</taxon>
        <taxon>Metamonada</taxon>
        <taxon>Preaxostyla</taxon>
        <taxon>Paratrimastigidae</taxon>
        <taxon>Paratrimastix</taxon>
    </lineage>
</organism>
<keyword evidence="3" id="KW-0808">Transferase</keyword>
<dbReference type="SUPFAM" id="SSF52540">
    <property type="entry name" value="P-loop containing nucleoside triphosphate hydrolases"/>
    <property type="match status" value="1"/>
</dbReference>
<dbReference type="InterPro" id="IPR027417">
    <property type="entry name" value="P-loop_NTPase"/>
</dbReference>
<dbReference type="InterPro" id="IPR023211">
    <property type="entry name" value="DNA_pol_palm_dom_sf"/>
</dbReference>
<dbReference type="EC" id="2.7.7.7" evidence="2"/>
<dbReference type="SMART" id="SM00486">
    <property type="entry name" value="POLBc"/>
    <property type="match status" value="1"/>
</dbReference>
<dbReference type="InterPro" id="IPR006134">
    <property type="entry name" value="DNA-dir_DNA_pol_B_multi_dom"/>
</dbReference>
<feature type="domain" description="DNA-directed DNA polymerase family B multifunctional" evidence="8">
    <location>
        <begin position="485"/>
        <end position="680"/>
    </location>
</feature>
<name>A0ABQ8U5P3_9EUKA</name>
<dbReference type="SUPFAM" id="SSF56672">
    <property type="entry name" value="DNA/RNA polymerases"/>
    <property type="match status" value="1"/>
</dbReference>
<proteinExistence type="inferred from homology"/>
<dbReference type="Proteomes" id="UP001141327">
    <property type="component" value="Unassembled WGS sequence"/>
</dbReference>
<dbReference type="EMBL" id="JAPMOS010000358">
    <property type="protein sequence ID" value="KAJ4452897.1"/>
    <property type="molecule type" value="Genomic_DNA"/>
</dbReference>
<dbReference type="InterPro" id="IPR036397">
    <property type="entry name" value="RNaseH_sf"/>
</dbReference>
<dbReference type="Gene3D" id="1.10.287.690">
    <property type="entry name" value="Helix hairpin bin"/>
    <property type="match status" value="1"/>
</dbReference>
<dbReference type="Pfam" id="PF02399">
    <property type="entry name" value="Herpes_ori_bp"/>
    <property type="match status" value="1"/>
</dbReference>
<dbReference type="SUPFAM" id="SSF53098">
    <property type="entry name" value="Ribonuclease H-like"/>
    <property type="match status" value="1"/>
</dbReference>
<comment type="similarity">
    <text evidence="1">Belongs to the DNA polymerase type-B family.</text>
</comment>
<sequence length="1959" mass="222829">MEFSQRFEEAVSKFAPEFCAESFVFFGKRPCTVNDLKARIAAMTEEKEYKELINNIEARHANWCLEHGKIPNALALVPYCEPAPAQVDTTEEAMGCVIEDVETSQRQIRNEVVKLATVQTSDVLGFEHEYRNALVFCNNFYFVRRDGTIELRNKIRFQPELQRDDCFCAAKPRHILEKAINEFNLHFNAGDIAMIGYDIETYSPNAGVPQPEDPQARISMICAVYRLGAVSEKHAFIWDDRPIGRTKIPASVTVHRDVCEAGMCCSFIDWVRTKGERSEVILTGWNASQQAFKSTSESSPNYKPLGYDYPWIASRCGAVAREQSAWPFKSCDRATCYSSLFGLHVHMVDMACWVKSQYRPADAPDNFKLETILAVLKLPRKQRHGMSYDLMGRIQRDSSFTTECAEHCFENIIRYCVYDAEAVLDIAAAHDYMSKLTCFIEATGITLSAYIMYTQASWGMTKLARAAWDLRDHVTLKWNYGQVGEKNGKYKGAINWSETDYFADSPCVMFDFAGLYPSMMRAYCISPFSVIGSFPSLDQVFTEQRTPANTTYVRNATAAEIEEYNKTIEGQVNPLRLFREDIIDTYTAFAILQNDPFIKTVDYFVNARADHKKQLKAAKTQHEAKYHDTMQWCFKIMVNSLYGMLGSPYACYMFNEVCAAAVTSAARDAIVRASGIISTYGKRLFIDTDSTAVQLSSEHMPPTLTFTTKEDVAAFNAWSSALQNEINGKLRESYSASRQFPAERLPYISFAFEAALERVLFAKRKTYCEMKIIPALNSAPEFSYRGCQFTVQTSYVRDRTLALLQKMIHLSRDQQAMCLAKFFDEEMHNVKRAPLMYARKQKLQNRDQRAECLKQNYPAQVRDKEICDIIRVLSTEKKTSAAWAPISDEYTPRNIDYVETLNAAYTGNVSRYFPIWRKIVPKSAILVEKGGELLDRTELMFRVETRDGKQSMRNATVDELNELLLSKRDSRTVHEIVDCNPHKAYFDVERDGAEPLPIESIIRHVEHVMGRGSVTCYSACGPAKQSYHIICNRLVSRNLNKIVARYLKDNCGFDCIDDGVYAQGHTMRCFTQDKLVKTEAGLVMANRVVRLESDPSCESVTLDRILESLITYTAGVPEFETQVLDFSEKLIEVDPIIYQAQATNFPAGLTQYLADKFGEYKTQEANKGRIRIVPSKQYMCELCDRMHTKDGGWISQSSSQFVFHCSRCRDEDKVATFKYNAKVTYHQKLQQLHAACPTFQADHRADEYLNCAITDRLTCIKARMGSGKTQNLARILTVEEPNCTAVMISVRRTLAFDYMKRYRAENSLPFESYMDLTAKQISIHQHPRLVIQVDSLGRLDVTDFGSSVGARTIRYLVLDEVESLLNQVKSTDDTRIVQTLCELMTHADHVVAMDGLLQQSTVRMLEAMMSSYGPRQLIKATRIDFNKDMPAYDVKFVEASFRQSKENRGLTFLTDSILRLLRQDKCVACFISGRNVMESIRQFAQSQLPDIHIVTFSGKDNEMHKKGDEYVSHFAEKREIISNDISKYLVDHNTRLFMYTSTITAGVDINVDHFDTFVHQISSEMSPIETAQAIFRVRKYRMHEGLIVYQHRKCEAKTQSLTQILSLGNTVERAFFDGRCDWTIPQQVLAMLDARSNELMNGSLPFVVQALKQHNYNLNFAELSAPELDPVELWKPDMSNKIICLMGWTQDADGHWTRAPEHWTPTAEEMTQLGVRNNTAYLLTVRDPLFEEKKAWYEMIRDLGMDAESGSNVQPRDVIIYHHRATLSAYHKLIKAQGETHGTANIVRGVALLRNVHDKCTGSETIATLPADVPRPDINAQIKKVSAVITEQGRTEKAVARSGLQTRGAASVVPQIDRSIVLRIAKEVMDTAQREGTTLEFSANDAARSTSAEAVIRILESHKEELKTTHVVSRFDTSKAHEMVYNLMLTAGHQITKWTSVQKRVHGERARVYTLNLDS</sequence>
<evidence type="ECO:0000256" key="4">
    <source>
        <dbReference type="ARBA" id="ARBA00022695"/>
    </source>
</evidence>
<evidence type="ECO:0000256" key="6">
    <source>
        <dbReference type="ARBA" id="ARBA00023125"/>
    </source>
</evidence>
<keyword evidence="6" id="KW-0238">DNA-binding</keyword>
<dbReference type="PANTHER" id="PTHR10322">
    <property type="entry name" value="DNA POLYMERASE CATALYTIC SUBUNIT"/>
    <property type="match status" value="1"/>
</dbReference>
<comment type="catalytic activity">
    <reaction evidence="7">
        <text>DNA(n) + a 2'-deoxyribonucleoside 5'-triphosphate = DNA(n+1) + diphosphate</text>
        <dbReference type="Rhea" id="RHEA:22508"/>
        <dbReference type="Rhea" id="RHEA-COMP:17339"/>
        <dbReference type="Rhea" id="RHEA-COMP:17340"/>
        <dbReference type="ChEBI" id="CHEBI:33019"/>
        <dbReference type="ChEBI" id="CHEBI:61560"/>
        <dbReference type="ChEBI" id="CHEBI:173112"/>
        <dbReference type="EC" id="2.7.7.7"/>
    </reaction>
</comment>
<evidence type="ECO:0000256" key="1">
    <source>
        <dbReference type="ARBA" id="ARBA00005755"/>
    </source>
</evidence>
<dbReference type="Gene3D" id="3.30.420.10">
    <property type="entry name" value="Ribonuclease H-like superfamily/Ribonuclease H"/>
    <property type="match status" value="1"/>
</dbReference>
<dbReference type="Gene3D" id="3.90.1600.10">
    <property type="entry name" value="Palm domain of DNA polymerase"/>
    <property type="match status" value="1"/>
</dbReference>
<dbReference type="PANTHER" id="PTHR10322:SF23">
    <property type="entry name" value="DNA POLYMERASE DELTA CATALYTIC SUBUNIT"/>
    <property type="match status" value="1"/>
</dbReference>
<dbReference type="InterPro" id="IPR003450">
    <property type="entry name" value="Replication_origin-bd"/>
</dbReference>
<reference evidence="10" key="1">
    <citation type="journal article" date="2022" name="bioRxiv">
        <title>Genomics of Preaxostyla Flagellates Illuminates Evolutionary Transitions and the Path Towards Mitochondrial Loss.</title>
        <authorList>
            <person name="Novak L.V.F."/>
            <person name="Treitli S.C."/>
            <person name="Pyrih J."/>
            <person name="Halakuc P."/>
            <person name="Pipaliya S.V."/>
            <person name="Vacek V."/>
            <person name="Brzon O."/>
            <person name="Soukal P."/>
            <person name="Eme L."/>
            <person name="Dacks J.B."/>
            <person name="Karnkowska A."/>
            <person name="Elias M."/>
            <person name="Hampl V."/>
        </authorList>
    </citation>
    <scope>NUCLEOTIDE SEQUENCE</scope>
    <source>
        <strain evidence="10">RCP-MX</strain>
    </source>
</reference>
<dbReference type="InterPro" id="IPR012337">
    <property type="entry name" value="RNaseH-like_sf"/>
</dbReference>
<evidence type="ECO:0000256" key="2">
    <source>
        <dbReference type="ARBA" id="ARBA00012417"/>
    </source>
</evidence>
<gene>
    <name evidence="10" type="ORF">PAPYR_12805</name>
</gene>
<evidence type="ECO:0000313" key="11">
    <source>
        <dbReference type="Proteomes" id="UP001141327"/>
    </source>
</evidence>
<keyword evidence="4" id="KW-0548">Nucleotidyltransferase</keyword>
<dbReference type="InterPro" id="IPR050240">
    <property type="entry name" value="DNA_pol_type-B"/>
</dbReference>
<dbReference type="InterPro" id="IPR006172">
    <property type="entry name" value="DNA-dir_DNA_pol_B"/>
</dbReference>
<dbReference type="InterPro" id="IPR043502">
    <property type="entry name" value="DNA/RNA_pol_sf"/>
</dbReference>